<organism evidence="3 5">
    <name type="scientific">Candidatus Accumulibacter cognatus</name>
    <dbReference type="NCBI Taxonomy" id="2954383"/>
    <lineage>
        <taxon>Bacteria</taxon>
        <taxon>Pseudomonadati</taxon>
        <taxon>Pseudomonadota</taxon>
        <taxon>Betaproteobacteria</taxon>
        <taxon>Candidatus Accumulibacter</taxon>
    </lineage>
</organism>
<accession>A0A080M513</accession>
<name>A0A080M513_9PROT</name>
<dbReference type="AlphaFoldDB" id="A0A080M513"/>
<sequence>MKGFLNLLAKAKLIELSEDERLAASAEPPQEALAARPETRAEAPVLPRLCEQASEEPKTMPAASALPSLAEACPDLDGDALEGHAFEDIFAAAQVPASPYPAEKLLRLLDGLRAMDAGTRKMAVLAMDAADDNWQISDCLSDADLKIAALEDHKRQLAAQLQERERQSTELVDQIRRVLDEGTAAIRKQITELEQLLEREVTRAAQETTSVEAGLRVARESAARETRRVDAEIDRLREIPTIFRAPGAAH</sequence>
<accession>A0A7D5SC16</accession>
<reference evidence="4 6" key="2">
    <citation type="journal article" date="2019" name="Microbiome">
        <title>Annotated bacterial chromosomes from frame-shift-corrected long-read metagenomic data.</title>
        <authorList>
            <person name="Arumugam K."/>
            <person name="Bagci C."/>
            <person name="Bessarab I."/>
            <person name="Beier S."/>
            <person name="Buchfink B."/>
            <person name="Gorska A."/>
            <person name="Qiu G."/>
            <person name="Huson D.H."/>
            <person name="Williams R.B.H."/>
        </authorList>
    </citation>
    <scope>NUCLEOTIDE SEQUENCE [LARGE SCALE GENOMIC DNA]</scope>
    <source>
        <strain evidence="4">SSA1</strain>
    </source>
</reference>
<protein>
    <submittedName>
        <fullName evidence="3">Uncharacterized protein</fullName>
    </submittedName>
</protein>
<reference evidence="4" key="3">
    <citation type="submission" date="2020-06" db="EMBL/GenBank/DDBJ databases">
        <authorList>
            <person name="Arumugam K."/>
            <person name="Besarab I."/>
            <person name="Haryono M."/>
            <person name="Bagci C."/>
            <person name="Beier S."/>
            <person name="Buchfink B."/>
            <person name="Gorska A."/>
            <person name="Qiu G."/>
            <person name="Huson D.H."/>
            <person name="Williams R.B."/>
        </authorList>
    </citation>
    <scope>NUCLEOTIDE SEQUENCE</scope>
    <source>
        <strain evidence="4">SSA1</strain>
    </source>
</reference>
<dbReference type="EMBL" id="JDST02000057">
    <property type="protein sequence ID" value="KFB76313.1"/>
    <property type="molecule type" value="Genomic_DNA"/>
</dbReference>
<evidence type="ECO:0000313" key="6">
    <source>
        <dbReference type="Proteomes" id="UP000509684"/>
    </source>
</evidence>
<feature type="coiled-coil region" evidence="1">
    <location>
        <begin position="140"/>
        <end position="207"/>
    </location>
</feature>
<keyword evidence="5" id="KW-1185">Reference proteome</keyword>
<evidence type="ECO:0000313" key="5">
    <source>
        <dbReference type="Proteomes" id="UP000021315"/>
    </source>
</evidence>
<dbReference type="KEGG" id="acog:HWD57_00755"/>
<feature type="region of interest" description="Disordered" evidence="2">
    <location>
        <begin position="21"/>
        <end position="41"/>
    </location>
</feature>
<proteinExistence type="predicted"/>
<dbReference type="Proteomes" id="UP000021315">
    <property type="component" value="Unassembled WGS sequence"/>
</dbReference>
<dbReference type="EMBL" id="CP058708">
    <property type="protein sequence ID" value="QLH48484.1"/>
    <property type="molecule type" value="Genomic_DNA"/>
</dbReference>
<dbReference type="Proteomes" id="UP000509684">
    <property type="component" value="Chromosome"/>
</dbReference>
<evidence type="ECO:0000313" key="3">
    <source>
        <dbReference type="EMBL" id="KFB76313.1"/>
    </source>
</evidence>
<evidence type="ECO:0000256" key="2">
    <source>
        <dbReference type="SAM" id="MobiDB-lite"/>
    </source>
</evidence>
<evidence type="ECO:0000313" key="4">
    <source>
        <dbReference type="EMBL" id="QLH48484.1"/>
    </source>
</evidence>
<keyword evidence="1" id="KW-0175">Coiled coil</keyword>
<dbReference type="RefSeq" id="WP_273704614.1">
    <property type="nucleotide sequence ID" value="NZ_JDST02000057.1"/>
</dbReference>
<dbReference type="STRING" id="1453999.AW06_002580"/>
<reference evidence="3 5" key="1">
    <citation type="submission" date="2014-02" db="EMBL/GenBank/DDBJ databases">
        <title>Expanding our view of genomic diversity in Candidatus Accumulibacter clades.</title>
        <authorList>
            <person name="Skennerton C.T."/>
            <person name="Barr J.J."/>
            <person name="Slater F.R."/>
            <person name="Bond P.L."/>
            <person name="Tyson G.W."/>
        </authorList>
    </citation>
    <scope>NUCLEOTIDE SEQUENCE [LARGE SCALE GENOMIC DNA]</scope>
    <source>
        <strain evidence="5">SK-02</strain>
    </source>
</reference>
<evidence type="ECO:0000256" key="1">
    <source>
        <dbReference type="SAM" id="Coils"/>
    </source>
</evidence>
<gene>
    <name evidence="3" type="ORF">AW06_002580</name>
    <name evidence="4" type="ORF">HWD57_00755</name>
</gene>